<dbReference type="NCBIfam" id="TIGR03011">
    <property type="entry name" value="sulf_tusB_dsrH"/>
    <property type="match status" value="1"/>
</dbReference>
<dbReference type="SUPFAM" id="SSF75169">
    <property type="entry name" value="DsrEFH-like"/>
    <property type="match status" value="1"/>
</dbReference>
<dbReference type="RefSeq" id="WP_055028375.1">
    <property type="nucleotide sequence ID" value="NZ_CABMIR010000045.1"/>
</dbReference>
<evidence type="ECO:0000313" key="3">
    <source>
        <dbReference type="EMBL" id="KQA97948.1"/>
    </source>
</evidence>
<dbReference type="Proteomes" id="UP000050491">
    <property type="component" value="Unassembled WGS sequence"/>
</dbReference>
<dbReference type="EMBL" id="JJMN01000014">
    <property type="protein sequence ID" value="KDO15352.1"/>
    <property type="molecule type" value="Genomic_DNA"/>
</dbReference>
<proteinExistence type="predicted"/>
<comment type="caution">
    <text evidence="2">The sequence shown here is derived from an EMBL/GenBank/DDBJ whole genome shotgun (WGS) entry which is preliminary data.</text>
</comment>
<dbReference type="Proteomes" id="UP000053724">
    <property type="component" value="Unassembled WGS sequence"/>
</dbReference>
<organism evidence="2 6">
    <name type="scientific">Vibrio metoecus</name>
    <dbReference type="NCBI Taxonomy" id="1481663"/>
    <lineage>
        <taxon>Bacteria</taxon>
        <taxon>Pseudomonadati</taxon>
        <taxon>Pseudomonadota</taxon>
        <taxon>Gammaproteobacteria</taxon>
        <taxon>Vibrionales</taxon>
        <taxon>Vibrionaceae</taxon>
        <taxon>Vibrio</taxon>
    </lineage>
</organism>
<dbReference type="AlphaFoldDB" id="A0A067BKS6"/>
<evidence type="ECO:0000313" key="1">
    <source>
        <dbReference type="EMBL" id="KDO15352.1"/>
    </source>
</evidence>
<protein>
    <submittedName>
        <fullName evidence="2">Sulfur relay protein TusB</fullName>
    </submittedName>
</protein>
<gene>
    <name evidence="2" type="ORF">AAY55_16595</name>
    <name evidence="1" type="ORF">DP83_09790</name>
    <name evidence="3" type="ORF">XV92_17930</name>
</gene>
<accession>A0A067BKS6</accession>
<dbReference type="InterPro" id="IPR027396">
    <property type="entry name" value="DsrEFH-like"/>
</dbReference>
<keyword evidence="4" id="KW-1185">Reference proteome</keyword>
<dbReference type="PANTHER" id="PTHR37526:SF1">
    <property type="entry name" value="PROTEIN TUSB"/>
    <property type="match status" value="1"/>
</dbReference>
<evidence type="ECO:0000313" key="4">
    <source>
        <dbReference type="Proteomes" id="UP000027331"/>
    </source>
</evidence>
<dbReference type="EMBL" id="LCUF01000032">
    <property type="protein sequence ID" value="KQA22608.1"/>
    <property type="molecule type" value="Genomic_DNA"/>
</dbReference>
<evidence type="ECO:0000313" key="2">
    <source>
        <dbReference type="EMBL" id="KQA22608.1"/>
    </source>
</evidence>
<dbReference type="Pfam" id="PF04077">
    <property type="entry name" value="DsrH"/>
    <property type="match status" value="1"/>
</dbReference>
<dbReference type="PANTHER" id="PTHR37526">
    <property type="entry name" value="PROTEIN TUSB"/>
    <property type="match status" value="1"/>
</dbReference>
<reference evidence="5 6" key="2">
    <citation type="journal article" date="2015" name="Genome Biol. Evol.">
        <title>The Dynamics of Genetic Interactions between Vibrio metoecus and Vibrio cholerae, Two Close Relatives Co-Occurring in the Environment.</title>
        <authorList>
            <person name="Orata F.D."/>
            <person name="Kirchberger P.C."/>
            <person name="Meheust R."/>
            <person name="Barlow E.J."/>
            <person name="Tarr C.L."/>
            <person name="Boucher Y."/>
        </authorList>
    </citation>
    <scope>NUCLEOTIDE SEQUENCE [LARGE SCALE GENOMIC DNA]</scope>
    <source>
        <strain evidence="2 6">08-2459</strain>
        <strain evidence="3 5">YB5B04</strain>
    </source>
</reference>
<dbReference type="PATRIC" id="fig|1481663.10.peg.3023"/>
<dbReference type="Proteomes" id="UP000027331">
    <property type="component" value="Unassembled WGS sequence"/>
</dbReference>
<dbReference type="InterPro" id="IPR007215">
    <property type="entry name" value="Sulphur_relay_TusB/DsrH"/>
</dbReference>
<dbReference type="EMBL" id="LBGP01000029">
    <property type="protein sequence ID" value="KQA97948.1"/>
    <property type="molecule type" value="Genomic_DNA"/>
</dbReference>
<sequence length="91" mass="10318">MLHIIKHLEKLSLVSAYLLPGDAVLLTENAVYAAAAQSPYPIRLNDQISWAVLHEDLQARGWLINVDPRIHITTMSDFVELTITHEKSITW</sequence>
<evidence type="ECO:0000313" key="6">
    <source>
        <dbReference type="Proteomes" id="UP000053724"/>
    </source>
</evidence>
<evidence type="ECO:0000313" key="5">
    <source>
        <dbReference type="Proteomes" id="UP000050491"/>
    </source>
</evidence>
<name>A0A067BKS6_VIBMT</name>
<reference evidence="1 4" key="1">
    <citation type="submission" date="2014-04" db="EMBL/GenBank/DDBJ databases">
        <title>Vibrio metecus sp. nov., a close relative of Vibrio cholerae isolated from coastal brackish ponds and clinical specimens.</title>
        <authorList>
            <person name="Kirchberger P.C."/>
            <person name="Turnsek M."/>
            <person name="Hunt D.E."/>
            <person name="Haley B.J."/>
            <person name="Colwell R."/>
            <person name="Polz M.F."/>
            <person name="Tarr C.L."/>
            <person name="Boucher Y."/>
        </authorList>
    </citation>
    <scope>NUCLEOTIDE SEQUENCE [LARGE SCALE GENOMIC DNA]</scope>
    <source>
        <strain evidence="1">OP3H</strain>
        <strain evidence="4">PPCK-2014</strain>
    </source>
</reference>
<dbReference type="GO" id="GO:0002143">
    <property type="term" value="P:tRNA wobble position uridine thiolation"/>
    <property type="evidence" value="ECO:0007669"/>
    <property type="project" value="InterPro"/>
</dbReference>
<dbReference type="OrthoDB" id="9795117at2"/>
<dbReference type="GO" id="GO:1990228">
    <property type="term" value="C:sulfurtransferase complex"/>
    <property type="evidence" value="ECO:0007669"/>
    <property type="project" value="TreeGrafter"/>
</dbReference>
<dbReference type="GeneID" id="94014860"/>
<dbReference type="Gene3D" id="3.40.1260.10">
    <property type="entry name" value="DsrEFH-like"/>
    <property type="match status" value="1"/>
</dbReference>